<keyword evidence="4" id="KW-1185">Reference proteome</keyword>
<feature type="compositionally biased region" description="Low complexity" evidence="1">
    <location>
        <begin position="499"/>
        <end position="510"/>
    </location>
</feature>
<dbReference type="EMBL" id="JACHLN010000003">
    <property type="protein sequence ID" value="MBB4840619.1"/>
    <property type="molecule type" value="Genomic_DNA"/>
</dbReference>
<feature type="compositionally biased region" description="Pro residues" evidence="1">
    <location>
        <begin position="511"/>
        <end position="553"/>
    </location>
</feature>
<dbReference type="RefSeq" id="WP_184169064.1">
    <property type="nucleotide sequence ID" value="NZ_JACHLN010000003.1"/>
</dbReference>
<feature type="compositionally biased region" description="Pro residues" evidence="1">
    <location>
        <begin position="375"/>
        <end position="387"/>
    </location>
</feature>
<feature type="compositionally biased region" description="Polar residues" evidence="1">
    <location>
        <begin position="354"/>
        <end position="364"/>
    </location>
</feature>
<organism evidence="3 4">
    <name type="scientific">Sphingomonas kyeonggiensis</name>
    <dbReference type="NCBI Taxonomy" id="1268553"/>
    <lineage>
        <taxon>Bacteria</taxon>
        <taxon>Pseudomonadati</taxon>
        <taxon>Pseudomonadota</taxon>
        <taxon>Alphaproteobacteria</taxon>
        <taxon>Sphingomonadales</taxon>
        <taxon>Sphingomonadaceae</taxon>
        <taxon>Sphingomonas</taxon>
    </lineage>
</organism>
<evidence type="ECO:0000313" key="4">
    <source>
        <dbReference type="Proteomes" id="UP000575241"/>
    </source>
</evidence>
<keyword evidence="2" id="KW-0732">Signal</keyword>
<protein>
    <submittedName>
        <fullName evidence="3">Uncharacterized protein</fullName>
    </submittedName>
</protein>
<sequence length="563" mass="60366">MRFERMFRLGMLAGVALAMPGLAMAAAPVAKAAGQAGPQSAEDYQWIDRADALWDAIGDSPPDFAFPFEGAEPWAWQTTDGYTIIVEDAGEGGIRSYYFAPGARGPFLAVEPGMSFAYESGRLAMVYDADGEAAPRGEFGDYDDAAGDLYDRALRLRDAMSGRDYRPVDADVWIDTSPLIFSFIQSWDIGRSRYPGWARYHARSDAAAWRRRFDTEQRRRRDQALRFRHWRDGGFQGPPPGRFHRPDGPGTPGAGRPNQPGSGWSRPPGGGRPDRPGWGGRPGTTPDAPGGGTRPPVTRPDNFRPDGTPGWRRGRPSLPAPSDVAPDTPPAPDATRPPRPLPDGSGTGWRRPSQPGSGNPTWSRPSRPEGGWQRPNPPVVTPTPAPGAPSTGETAPSRPGWNRPSRPEGGWQRPNPPVVTPAPAPVTPPTAEAAPSRPNWNRPSRPEGGWNRPDRPEGGWQRPSAPSATPAPAPAAPPAAGNAPSRPSWSRPSRPEGWQRPAAPSAAPQPSAAPRPSYSPPPQAAPAPRPSYTPPPPRTASPPPPRSAPPRPAKLPDRNLSVD</sequence>
<accession>A0A7W7NUA8</accession>
<feature type="chain" id="PRO_5031344618" evidence="2">
    <location>
        <begin position="26"/>
        <end position="563"/>
    </location>
</feature>
<feature type="compositionally biased region" description="Low complexity" evidence="1">
    <location>
        <begin position="429"/>
        <end position="443"/>
    </location>
</feature>
<feature type="compositionally biased region" description="Low complexity" evidence="1">
    <location>
        <begin position="283"/>
        <end position="300"/>
    </location>
</feature>
<reference evidence="3 4" key="1">
    <citation type="submission" date="2020-08" db="EMBL/GenBank/DDBJ databases">
        <title>Functional genomics of gut bacteria from endangered species of beetles.</title>
        <authorList>
            <person name="Carlos-Shanley C."/>
        </authorList>
    </citation>
    <scope>NUCLEOTIDE SEQUENCE [LARGE SCALE GENOMIC DNA]</scope>
    <source>
        <strain evidence="3 4">S00224</strain>
    </source>
</reference>
<dbReference type="AlphaFoldDB" id="A0A7W7NUA8"/>
<dbReference type="Proteomes" id="UP000575241">
    <property type="component" value="Unassembled WGS sequence"/>
</dbReference>
<evidence type="ECO:0000256" key="1">
    <source>
        <dbReference type="SAM" id="MobiDB-lite"/>
    </source>
</evidence>
<evidence type="ECO:0000256" key="2">
    <source>
        <dbReference type="SAM" id="SignalP"/>
    </source>
</evidence>
<feature type="region of interest" description="Disordered" evidence="1">
    <location>
        <begin position="224"/>
        <end position="563"/>
    </location>
</feature>
<feature type="compositionally biased region" description="Pro residues" evidence="1">
    <location>
        <begin position="414"/>
        <end position="428"/>
    </location>
</feature>
<feature type="compositionally biased region" description="Pro residues" evidence="1">
    <location>
        <begin position="327"/>
        <end position="341"/>
    </location>
</feature>
<feature type="signal peptide" evidence="2">
    <location>
        <begin position="1"/>
        <end position="25"/>
    </location>
</feature>
<name>A0A7W7NUA8_9SPHN</name>
<evidence type="ECO:0000313" key="3">
    <source>
        <dbReference type="EMBL" id="MBB4840619.1"/>
    </source>
</evidence>
<feature type="compositionally biased region" description="Low complexity" evidence="1">
    <location>
        <begin position="478"/>
        <end position="492"/>
    </location>
</feature>
<gene>
    <name evidence="3" type="ORF">HNP52_003711</name>
</gene>
<comment type="caution">
    <text evidence="3">The sequence shown here is derived from an EMBL/GenBank/DDBJ whole genome shotgun (WGS) entry which is preliminary data.</text>
</comment>
<proteinExistence type="predicted"/>